<proteinExistence type="predicted"/>
<comment type="caution">
    <text evidence="1">The sequence shown here is derived from an EMBL/GenBank/DDBJ whole genome shotgun (WGS) entry which is preliminary data.</text>
</comment>
<reference evidence="1" key="1">
    <citation type="submission" date="2022-03" db="EMBL/GenBank/DDBJ databases">
        <title>Fererhizobium litorale gen. nov., sp. nov., isolated from sandy sediments of the Sea of Japan seashore.</title>
        <authorList>
            <person name="Romanenko L."/>
            <person name="Kurilenko V."/>
            <person name="Otstavnykh N."/>
            <person name="Svetashev V."/>
            <person name="Tekutyeva L."/>
            <person name="Isaeva M."/>
            <person name="Mikhailov V."/>
        </authorList>
    </citation>
    <scope>NUCLEOTIDE SEQUENCE</scope>
    <source>
        <strain evidence="1">KMM 9576</strain>
    </source>
</reference>
<dbReference type="Proteomes" id="UP001161580">
    <property type="component" value="Unassembled WGS sequence"/>
</dbReference>
<name>A0AAE3U5Q4_9HYPH</name>
<protein>
    <submittedName>
        <fullName evidence="1">Uncharacterized protein</fullName>
    </submittedName>
</protein>
<sequence length="194" mass="21084">MSVRLLSVDDVQVTLNKSDPPTLLVMVSGRAATPGYTNVALNILEGDLSPDRIFDLELVGDPPEGIVPQVVVPVHANLVIAENVDKIAGVIVHARTNSRTALLNVEAGQVSLNTTLPDFLERIGPAFPRLPPGRFTTLALGEEGWPTLADIFTEGTGPFALEKDIRNELLRKSPGFEDFDPRERLVQRGPFGER</sequence>
<keyword evidence="2" id="KW-1185">Reference proteome</keyword>
<dbReference type="EMBL" id="JALDYZ010000013">
    <property type="protein sequence ID" value="MDI7924299.1"/>
    <property type="molecule type" value="Genomic_DNA"/>
</dbReference>
<dbReference type="AlphaFoldDB" id="A0AAE3U5Q4"/>
<evidence type="ECO:0000313" key="2">
    <source>
        <dbReference type="Proteomes" id="UP001161580"/>
    </source>
</evidence>
<accession>A0AAE3U5Q4</accession>
<dbReference type="RefSeq" id="WP_311788205.1">
    <property type="nucleotide sequence ID" value="NZ_JALDYY010000014.1"/>
</dbReference>
<gene>
    <name evidence="1" type="ORF">MRS75_19735</name>
</gene>
<evidence type="ECO:0000313" key="1">
    <source>
        <dbReference type="EMBL" id="MDI7924299.1"/>
    </source>
</evidence>
<organism evidence="1 2">
    <name type="scientific">Ferirhizobium litorale</name>
    <dbReference type="NCBI Taxonomy" id="2927786"/>
    <lineage>
        <taxon>Bacteria</taxon>
        <taxon>Pseudomonadati</taxon>
        <taxon>Pseudomonadota</taxon>
        <taxon>Alphaproteobacteria</taxon>
        <taxon>Hyphomicrobiales</taxon>
        <taxon>Rhizobiaceae</taxon>
        <taxon>Ferirhizobium</taxon>
    </lineage>
</organism>